<organism evidence="1 2">
    <name type="scientific">Candidatus Acidiferrum panamense</name>
    <dbReference type="NCBI Taxonomy" id="2741543"/>
    <lineage>
        <taxon>Bacteria</taxon>
        <taxon>Pseudomonadati</taxon>
        <taxon>Acidobacteriota</taxon>
        <taxon>Terriglobia</taxon>
        <taxon>Candidatus Acidiferrales</taxon>
        <taxon>Candidatus Acidiferrum</taxon>
    </lineage>
</organism>
<dbReference type="Proteomes" id="UP000567293">
    <property type="component" value="Unassembled WGS sequence"/>
</dbReference>
<dbReference type="Gene3D" id="3.75.10.10">
    <property type="entry name" value="L-arginine/glycine Amidinotransferase, Chain A"/>
    <property type="match status" value="1"/>
</dbReference>
<sequence length="50" mass="5313">GTIIVAAAFPRTRERVGALDYRVTPLDISELEKAEAGLTCSSLLFESSTG</sequence>
<comment type="caution">
    <text evidence="1">The sequence shown here is derived from an EMBL/GenBank/DDBJ whole genome shotgun (WGS) entry which is preliminary data.</text>
</comment>
<keyword evidence="2" id="KW-1185">Reference proteome</keyword>
<name>A0A7V8NP84_9BACT</name>
<dbReference type="SUPFAM" id="SSF55909">
    <property type="entry name" value="Pentein"/>
    <property type="match status" value="1"/>
</dbReference>
<evidence type="ECO:0000313" key="1">
    <source>
        <dbReference type="EMBL" id="MBA0084655.1"/>
    </source>
</evidence>
<dbReference type="EMBL" id="JACDQQ010000651">
    <property type="protein sequence ID" value="MBA0084655.1"/>
    <property type="molecule type" value="Genomic_DNA"/>
</dbReference>
<reference evidence="1" key="1">
    <citation type="submission" date="2020-06" db="EMBL/GenBank/DDBJ databases">
        <title>Legume-microbial interactions unlock mineral nutrients during tropical forest succession.</title>
        <authorList>
            <person name="Epihov D.Z."/>
        </authorList>
    </citation>
    <scope>NUCLEOTIDE SEQUENCE [LARGE SCALE GENOMIC DNA]</scope>
    <source>
        <strain evidence="1">Pan2503</strain>
    </source>
</reference>
<feature type="non-terminal residue" evidence="1">
    <location>
        <position position="1"/>
    </location>
</feature>
<accession>A0A7V8NP84</accession>
<dbReference type="AlphaFoldDB" id="A0A7V8NP84"/>
<protein>
    <submittedName>
        <fullName evidence="1">Dimethylargininase</fullName>
    </submittedName>
</protein>
<evidence type="ECO:0000313" key="2">
    <source>
        <dbReference type="Proteomes" id="UP000567293"/>
    </source>
</evidence>
<gene>
    <name evidence="1" type="ORF">HRJ53_06650</name>
</gene>
<proteinExistence type="predicted"/>